<dbReference type="PANTHER" id="PTHR11475">
    <property type="entry name" value="OXIDASE/PEROXIDASE"/>
    <property type="match status" value="1"/>
</dbReference>
<dbReference type="InterPro" id="IPR037120">
    <property type="entry name" value="Haem_peroxidase_sf_animal"/>
</dbReference>
<dbReference type="AlphaFoldDB" id="A0AAV8VWF2"/>
<evidence type="ECO:0008006" key="4">
    <source>
        <dbReference type="Google" id="ProtNLM"/>
    </source>
</evidence>
<dbReference type="Pfam" id="PF03098">
    <property type="entry name" value="An_peroxidase"/>
    <property type="match status" value="1"/>
</dbReference>
<accession>A0AAV8VWF2</accession>
<keyword evidence="3" id="KW-1185">Reference proteome</keyword>
<evidence type="ECO:0000256" key="1">
    <source>
        <dbReference type="ARBA" id="ARBA00022559"/>
    </source>
</evidence>
<evidence type="ECO:0000313" key="2">
    <source>
        <dbReference type="EMBL" id="KAJ8918520.1"/>
    </source>
</evidence>
<protein>
    <recommendedName>
        <fullName evidence="4">Chorion peroxidase</fullName>
    </recommendedName>
</protein>
<keyword evidence="1" id="KW-0575">Peroxidase</keyword>
<proteinExistence type="predicted"/>
<dbReference type="InterPro" id="IPR019791">
    <property type="entry name" value="Haem_peroxidase_animal"/>
</dbReference>
<reference evidence="2 3" key="1">
    <citation type="journal article" date="2023" name="Insect Mol. Biol.">
        <title>Genome sequencing provides insights into the evolution of gene families encoding plant cell wall-degrading enzymes in longhorned beetles.</title>
        <authorList>
            <person name="Shin N.R."/>
            <person name="Okamura Y."/>
            <person name="Kirsch R."/>
            <person name="Pauchet Y."/>
        </authorList>
    </citation>
    <scope>NUCLEOTIDE SEQUENCE [LARGE SCALE GENOMIC DNA]</scope>
    <source>
        <strain evidence="2">EAD_L_NR</strain>
    </source>
</reference>
<dbReference type="GO" id="GO:0020037">
    <property type="term" value="F:heme binding"/>
    <property type="evidence" value="ECO:0007669"/>
    <property type="project" value="InterPro"/>
</dbReference>
<dbReference type="SUPFAM" id="SSF48113">
    <property type="entry name" value="Heme-dependent peroxidases"/>
    <property type="match status" value="1"/>
</dbReference>
<dbReference type="PANTHER" id="PTHR11475:SF141">
    <property type="entry name" value="CARDINAL"/>
    <property type="match status" value="1"/>
</dbReference>
<dbReference type="GO" id="GO:0006979">
    <property type="term" value="P:response to oxidative stress"/>
    <property type="evidence" value="ECO:0007669"/>
    <property type="project" value="InterPro"/>
</dbReference>
<dbReference type="EMBL" id="JANEYG010000025">
    <property type="protein sequence ID" value="KAJ8918520.1"/>
    <property type="molecule type" value="Genomic_DNA"/>
</dbReference>
<gene>
    <name evidence="2" type="ORF">NQ315_015227</name>
</gene>
<dbReference type="Gene3D" id="1.10.640.10">
    <property type="entry name" value="Haem peroxidase domain superfamily, animal type"/>
    <property type="match status" value="1"/>
</dbReference>
<dbReference type="GO" id="GO:0004601">
    <property type="term" value="F:peroxidase activity"/>
    <property type="evidence" value="ECO:0007669"/>
    <property type="project" value="UniProtKB-KW"/>
</dbReference>
<sequence length="472" mass="53252">MLLITLVSVASYEMNVRDDFDNSEIDPPIILTLSYLPIPDKNYSYRITDKSTWNKYLEAGKQAVKHKDLIEQTTPSLPVSSPSYRHQKAVATSTKATSLAYIGYIEEYATMNFHRTVNSTNRKEKICANSSVALDGLCAPNVVKCNYFSKYRSLNGSCNNLKHPETYGVSYTAFRRHLPPDYADGISKPRVSQNGTPLPSSRVVSLEIHPPLQITDSKFSVMLAIWGQFLDHDMTATASSRKANQETISCCNYNGVTHPECFPVLLESYDPFTKNNVTCIEFVRSAPAPTCCLGPREQLNQVSAFIDGSVIYGADEELTRKLRTFDNGMLKMLYTEDGRALLPVSDDLTDGCNRHDQQVHGRYCFLTVQAFKPISGDARANENLHLTSMHLLWARQHNLIALNLSKMNPHWTDEIIFQEARRIIGAQMQHITYNEFLPAILVVKQGQNQTTMRLCFPPDGQMPSRETKDRMT</sequence>
<name>A0AAV8VWF2_9CUCU</name>
<dbReference type="PROSITE" id="PS50292">
    <property type="entry name" value="PEROXIDASE_3"/>
    <property type="match status" value="1"/>
</dbReference>
<keyword evidence="1" id="KW-0560">Oxidoreductase</keyword>
<dbReference type="PRINTS" id="PR00457">
    <property type="entry name" value="ANPEROXIDASE"/>
</dbReference>
<comment type="caution">
    <text evidence="2">The sequence shown here is derived from an EMBL/GenBank/DDBJ whole genome shotgun (WGS) entry which is preliminary data.</text>
</comment>
<evidence type="ECO:0000313" key="3">
    <source>
        <dbReference type="Proteomes" id="UP001159042"/>
    </source>
</evidence>
<dbReference type="InterPro" id="IPR010255">
    <property type="entry name" value="Haem_peroxidase_sf"/>
</dbReference>
<dbReference type="Proteomes" id="UP001159042">
    <property type="component" value="Unassembled WGS sequence"/>
</dbReference>
<organism evidence="2 3">
    <name type="scientific">Exocentrus adspersus</name>
    <dbReference type="NCBI Taxonomy" id="1586481"/>
    <lineage>
        <taxon>Eukaryota</taxon>
        <taxon>Metazoa</taxon>
        <taxon>Ecdysozoa</taxon>
        <taxon>Arthropoda</taxon>
        <taxon>Hexapoda</taxon>
        <taxon>Insecta</taxon>
        <taxon>Pterygota</taxon>
        <taxon>Neoptera</taxon>
        <taxon>Endopterygota</taxon>
        <taxon>Coleoptera</taxon>
        <taxon>Polyphaga</taxon>
        <taxon>Cucujiformia</taxon>
        <taxon>Chrysomeloidea</taxon>
        <taxon>Cerambycidae</taxon>
        <taxon>Lamiinae</taxon>
        <taxon>Acanthocinini</taxon>
        <taxon>Exocentrus</taxon>
    </lineage>
</organism>